<protein>
    <submittedName>
        <fullName evidence="1">Uncharacterized protein</fullName>
    </submittedName>
</protein>
<name>A0ACC3B2S9_9EURO</name>
<reference evidence="1 2" key="1">
    <citation type="journal article" date="2023" name="ACS Omega">
        <title>Identification of the Neoaspergillic Acid Biosynthesis Gene Cluster by Establishing an In Vitro CRISPR-Ribonucleoprotein Genetic System in Aspergillus melleus.</title>
        <authorList>
            <person name="Yuan B."/>
            <person name="Grau M.F."/>
            <person name="Murata R.M."/>
            <person name="Torok T."/>
            <person name="Venkateswaran K."/>
            <person name="Stajich J.E."/>
            <person name="Wang C.C.C."/>
        </authorList>
    </citation>
    <scope>NUCLEOTIDE SEQUENCE [LARGE SCALE GENOMIC DNA]</scope>
    <source>
        <strain evidence="1 2">IMV 1140</strain>
    </source>
</reference>
<evidence type="ECO:0000313" key="1">
    <source>
        <dbReference type="EMBL" id="KAK1144548.1"/>
    </source>
</evidence>
<organism evidence="1 2">
    <name type="scientific">Aspergillus melleus</name>
    <dbReference type="NCBI Taxonomy" id="138277"/>
    <lineage>
        <taxon>Eukaryota</taxon>
        <taxon>Fungi</taxon>
        <taxon>Dikarya</taxon>
        <taxon>Ascomycota</taxon>
        <taxon>Pezizomycotina</taxon>
        <taxon>Eurotiomycetes</taxon>
        <taxon>Eurotiomycetidae</taxon>
        <taxon>Eurotiales</taxon>
        <taxon>Aspergillaceae</taxon>
        <taxon>Aspergillus</taxon>
        <taxon>Aspergillus subgen. Circumdati</taxon>
    </lineage>
</organism>
<accession>A0ACC3B2S9</accession>
<gene>
    <name evidence="1" type="ORF">N8T08_005421</name>
</gene>
<dbReference type="Proteomes" id="UP001177260">
    <property type="component" value="Unassembled WGS sequence"/>
</dbReference>
<comment type="caution">
    <text evidence="1">The sequence shown here is derived from an EMBL/GenBank/DDBJ whole genome shotgun (WGS) entry which is preliminary data.</text>
</comment>
<dbReference type="EMBL" id="JAOPJF010000030">
    <property type="protein sequence ID" value="KAK1144548.1"/>
    <property type="molecule type" value="Genomic_DNA"/>
</dbReference>
<evidence type="ECO:0000313" key="2">
    <source>
        <dbReference type="Proteomes" id="UP001177260"/>
    </source>
</evidence>
<proteinExistence type="predicted"/>
<keyword evidence="2" id="KW-1185">Reference proteome</keyword>
<sequence>MTGDFSSSKLDGAKWAMQQPDCPAIVERAVAARKTGGELPAAQVMTLYEIVMKANCAKLATEVERRWEEQDYVGLDYPIGIMDLCKYKDHTERYRILDNTTVQQVPECLSA</sequence>